<gene>
    <name evidence="3" type="primary">npdG</name>
    <name evidence="3" type="ORF">GIS02_01990</name>
</gene>
<dbReference type="NCBIfam" id="TIGR01915">
    <property type="entry name" value="npdG"/>
    <property type="match status" value="1"/>
</dbReference>
<keyword evidence="1" id="KW-0560">Oxidoreductase</keyword>
<protein>
    <submittedName>
        <fullName evidence="3">NADPH-dependent F420 reductase</fullName>
    </submittedName>
</protein>
<dbReference type="GO" id="GO:0006740">
    <property type="term" value="P:NADPH regeneration"/>
    <property type="evidence" value="ECO:0007669"/>
    <property type="project" value="InterPro"/>
</dbReference>
<reference evidence="3" key="1">
    <citation type="journal article" date="2020" name="MBio">
        <title>'Candidatus Ethanoperedens,' a Thermophilic Genus of Archaea Mediating the Anaerobic Oxidation of Ethane.</title>
        <authorList>
            <person name="Hahn C.J."/>
            <person name="Laso-Perez R."/>
            <person name="Vulcano F."/>
            <person name="Vaziourakis K.M."/>
            <person name="Stokke R."/>
            <person name="Steen I.H."/>
            <person name="Teske A."/>
            <person name="Boetius A."/>
            <person name="Liebeke M."/>
            <person name="Amann R."/>
            <person name="Knittel K."/>
            <person name="Wegener G."/>
        </authorList>
    </citation>
    <scope>NUCLEOTIDE SEQUENCE</scope>
    <source>
        <strain evidence="3">GoM-Arc1-LC-WB58</strain>
    </source>
</reference>
<dbReference type="Pfam" id="PF03807">
    <property type="entry name" value="F420_oxidored"/>
    <property type="match status" value="1"/>
</dbReference>
<comment type="caution">
    <text evidence="3">The sequence shown here is derived from an EMBL/GenBank/DDBJ whole genome shotgun (WGS) entry which is preliminary data.</text>
</comment>
<dbReference type="GO" id="GO:0052851">
    <property type="term" value="F:ferric-chelate reductase (NADPH) activity"/>
    <property type="evidence" value="ECO:0007669"/>
    <property type="project" value="TreeGrafter"/>
</dbReference>
<accession>A0A848D9R2</accession>
<name>A0A848D9R2_9EURY</name>
<dbReference type="SUPFAM" id="SSF51735">
    <property type="entry name" value="NAD(P)-binding Rossmann-fold domains"/>
    <property type="match status" value="1"/>
</dbReference>
<dbReference type="InterPro" id="IPR028939">
    <property type="entry name" value="P5C_Rdtase_cat_N"/>
</dbReference>
<dbReference type="PANTHER" id="PTHR14239:SF0">
    <property type="entry name" value="F420-DEPENDENT NADP REDUCTASE"/>
    <property type="match status" value="1"/>
</dbReference>
<dbReference type="Proteomes" id="UP000606580">
    <property type="component" value="Unassembled WGS sequence"/>
</dbReference>
<dbReference type="EMBL" id="WNEG01000036">
    <property type="protein sequence ID" value="NMG82961.1"/>
    <property type="molecule type" value="Genomic_DNA"/>
</dbReference>
<dbReference type="GO" id="GO:0016651">
    <property type="term" value="F:oxidoreductase activity, acting on NAD(P)H"/>
    <property type="evidence" value="ECO:0007669"/>
    <property type="project" value="InterPro"/>
</dbReference>
<sequence length="223" mass="24307">MLPTMKIAILGGTGNIGKGLALRWAYEHEIIIGSREQSKAEQIAESYAQILRENTTKTCNIRGVENDKAVAAADIVIVAVPYQALKSLVDSIHLSLTNQVIVSLVVPMEKQNSYLKYIPPDDGSAAVELKKLVPDTVGVVAAFHNLSAKKLCNLENRLDYDVVVCGSDKEAKKKVMRLIEDINGIRPLDGGGLEDAVIIESLTPFLINLARRNSLQELGVKFV</sequence>
<dbReference type="InterPro" id="IPR036291">
    <property type="entry name" value="NAD(P)-bd_dom_sf"/>
</dbReference>
<organism evidence="3 4">
    <name type="scientific">Candidatus Ethanoperedens thermophilum</name>
    <dbReference type="NCBI Taxonomy" id="2766897"/>
    <lineage>
        <taxon>Archaea</taxon>
        <taxon>Methanobacteriati</taxon>
        <taxon>Methanobacteriota</taxon>
        <taxon>Stenosarchaea group</taxon>
        <taxon>Methanomicrobia</taxon>
        <taxon>Methanosarcinales</taxon>
        <taxon>Methanosarcinales incertae sedis</taxon>
        <taxon>GOM Arc I cluster</taxon>
        <taxon>Candidatus Ethanoperedens</taxon>
    </lineage>
</organism>
<dbReference type="GO" id="GO:0008823">
    <property type="term" value="F:cupric reductase (NADH) activity"/>
    <property type="evidence" value="ECO:0007669"/>
    <property type="project" value="TreeGrafter"/>
</dbReference>
<evidence type="ECO:0000313" key="3">
    <source>
        <dbReference type="EMBL" id="NMG82961.1"/>
    </source>
</evidence>
<dbReference type="InterPro" id="IPR010185">
    <property type="entry name" value="NpdG"/>
</dbReference>
<dbReference type="AlphaFoldDB" id="A0A848D9R2"/>
<evidence type="ECO:0000259" key="2">
    <source>
        <dbReference type="Pfam" id="PF03807"/>
    </source>
</evidence>
<dbReference type="GO" id="GO:0050661">
    <property type="term" value="F:NADP binding"/>
    <property type="evidence" value="ECO:0007669"/>
    <property type="project" value="InterPro"/>
</dbReference>
<dbReference type="PANTHER" id="PTHR14239">
    <property type="entry name" value="DUDULIN-RELATED"/>
    <property type="match status" value="1"/>
</dbReference>
<feature type="domain" description="Pyrroline-5-carboxylate reductase catalytic N-terminal" evidence="2">
    <location>
        <begin position="6"/>
        <end position="106"/>
    </location>
</feature>
<dbReference type="InterPro" id="IPR051267">
    <property type="entry name" value="STEAP_metalloreductase"/>
</dbReference>
<dbReference type="GO" id="GO:0005886">
    <property type="term" value="C:plasma membrane"/>
    <property type="evidence" value="ECO:0007669"/>
    <property type="project" value="TreeGrafter"/>
</dbReference>
<proteinExistence type="predicted"/>
<evidence type="ECO:0000256" key="1">
    <source>
        <dbReference type="ARBA" id="ARBA00023002"/>
    </source>
</evidence>
<dbReference type="GO" id="GO:0015677">
    <property type="term" value="P:copper ion import"/>
    <property type="evidence" value="ECO:0007669"/>
    <property type="project" value="TreeGrafter"/>
</dbReference>
<evidence type="ECO:0000313" key="4">
    <source>
        <dbReference type="Proteomes" id="UP000606580"/>
    </source>
</evidence>
<dbReference type="Gene3D" id="3.40.50.720">
    <property type="entry name" value="NAD(P)-binding Rossmann-like Domain"/>
    <property type="match status" value="1"/>
</dbReference>
<feature type="non-terminal residue" evidence="3">
    <location>
        <position position="223"/>
    </location>
</feature>
<dbReference type="GO" id="GO:0070967">
    <property type="term" value="F:coenzyme F420 binding"/>
    <property type="evidence" value="ECO:0007669"/>
    <property type="project" value="InterPro"/>
</dbReference>